<gene>
    <name evidence="1" type="ORF">O6H91_03G030000</name>
</gene>
<accession>A0ACC2E531</accession>
<organism evidence="1 2">
    <name type="scientific">Diphasiastrum complanatum</name>
    <name type="common">Issler's clubmoss</name>
    <name type="synonym">Lycopodium complanatum</name>
    <dbReference type="NCBI Taxonomy" id="34168"/>
    <lineage>
        <taxon>Eukaryota</taxon>
        <taxon>Viridiplantae</taxon>
        <taxon>Streptophyta</taxon>
        <taxon>Embryophyta</taxon>
        <taxon>Tracheophyta</taxon>
        <taxon>Lycopodiopsida</taxon>
        <taxon>Lycopodiales</taxon>
        <taxon>Lycopodiaceae</taxon>
        <taxon>Lycopodioideae</taxon>
        <taxon>Diphasiastrum</taxon>
    </lineage>
</organism>
<keyword evidence="2" id="KW-1185">Reference proteome</keyword>
<dbReference type="EMBL" id="CM055094">
    <property type="protein sequence ID" value="KAJ7561475.1"/>
    <property type="molecule type" value="Genomic_DNA"/>
</dbReference>
<dbReference type="Proteomes" id="UP001162992">
    <property type="component" value="Chromosome 3"/>
</dbReference>
<sequence length="270" mass="30736">METNETSLAVASKIQKADLYKLSFEKDAGRLKLWDGPCRRDKRIGCKDTGIAVFLPPCKYCQQKPQHDYCSVDPDSIRDDDMQNAWVCTQCQVKEKNRWSLCKLNRQASGEVDSFTIRRAKATTHEEKLSFPNAPYSKKSPNVAMKQHRSVIGYIQEPYRDLHERIMLPPKKRICMNMEISDAQYQDQRLNFGKEARMASNDAGLPTFNSDSMSSLNFRIRDDLPGEAQKIVKPGAKTSSNLSVDTGGPAKDLKPSRLLLRRYKLLSEIV</sequence>
<evidence type="ECO:0000313" key="1">
    <source>
        <dbReference type="EMBL" id="KAJ7561475.1"/>
    </source>
</evidence>
<proteinExistence type="predicted"/>
<comment type="caution">
    <text evidence="1">The sequence shown here is derived from an EMBL/GenBank/DDBJ whole genome shotgun (WGS) entry which is preliminary data.</text>
</comment>
<evidence type="ECO:0000313" key="2">
    <source>
        <dbReference type="Proteomes" id="UP001162992"/>
    </source>
</evidence>
<reference evidence="2" key="1">
    <citation type="journal article" date="2024" name="Proc. Natl. Acad. Sci. U.S.A.">
        <title>Extraordinary preservation of gene collinearity over three hundred million years revealed in homosporous lycophytes.</title>
        <authorList>
            <person name="Li C."/>
            <person name="Wickell D."/>
            <person name="Kuo L.Y."/>
            <person name="Chen X."/>
            <person name="Nie B."/>
            <person name="Liao X."/>
            <person name="Peng D."/>
            <person name="Ji J."/>
            <person name="Jenkins J."/>
            <person name="Williams M."/>
            <person name="Shu S."/>
            <person name="Plott C."/>
            <person name="Barry K."/>
            <person name="Rajasekar S."/>
            <person name="Grimwood J."/>
            <person name="Han X."/>
            <person name="Sun S."/>
            <person name="Hou Z."/>
            <person name="He W."/>
            <person name="Dai G."/>
            <person name="Sun C."/>
            <person name="Schmutz J."/>
            <person name="Leebens-Mack J.H."/>
            <person name="Li F.W."/>
            <person name="Wang L."/>
        </authorList>
    </citation>
    <scope>NUCLEOTIDE SEQUENCE [LARGE SCALE GENOMIC DNA]</scope>
    <source>
        <strain evidence="2">cv. PW_Plant_1</strain>
    </source>
</reference>
<protein>
    <submittedName>
        <fullName evidence="1">Uncharacterized protein</fullName>
    </submittedName>
</protein>
<name>A0ACC2E531_DIPCM</name>